<feature type="domain" description="Nas2 N-terminal" evidence="1">
    <location>
        <begin position="12"/>
        <end position="66"/>
    </location>
</feature>
<dbReference type="GeneID" id="109127684"/>
<keyword evidence="2" id="KW-1185">Reference proteome</keyword>
<dbReference type="Pfam" id="PF18265">
    <property type="entry name" value="Nas2_N"/>
    <property type="match status" value="1"/>
</dbReference>
<dbReference type="Gene3D" id="6.10.140.1710">
    <property type="match status" value="1"/>
</dbReference>
<dbReference type="PANTHER" id="PTHR12651">
    <property type="entry name" value="26S PROTEASOME NON-ATPASE REGULATORY SUBUNIT 9"/>
    <property type="match status" value="1"/>
</dbReference>
<reference evidence="2" key="1">
    <citation type="journal article" date="2014" name="Nat. Commun.">
        <title>The emerging biofuel crop Camelina sativa retains a highly undifferentiated hexaploid genome structure.</title>
        <authorList>
            <person name="Kagale S."/>
            <person name="Koh C."/>
            <person name="Nixon J."/>
            <person name="Bollina V."/>
            <person name="Clarke W.E."/>
            <person name="Tuteja R."/>
            <person name="Spillane C."/>
            <person name="Robinson S.J."/>
            <person name="Links M.G."/>
            <person name="Clarke C."/>
            <person name="Higgins E.E."/>
            <person name="Huebert T."/>
            <person name="Sharpe A.G."/>
            <person name="Parkin I.A."/>
        </authorList>
    </citation>
    <scope>NUCLEOTIDE SEQUENCE [LARGE SCALE GENOMIC DNA]</scope>
    <source>
        <strain evidence="2">cv. DH55</strain>
    </source>
</reference>
<gene>
    <name evidence="3" type="primary">LOC109127684</name>
</gene>
<reference evidence="3" key="2">
    <citation type="submission" date="2025-08" db="UniProtKB">
        <authorList>
            <consortium name="RefSeq"/>
        </authorList>
    </citation>
    <scope>IDENTIFICATION</scope>
    <source>
        <tissue evidence="3">Leaf</tissue>
    </source>
</reference>
<accession>A0ABM1QNY7</accession>
<proteinExistence type="predicted"/>
<protein>
    <submittedName>
        <fullName evidence="3">26S proteasome non-ATPase regulatory subunit 9-like</fullName>
    </submittedName>
</protein>
<dbReference type="Proteomes" id="UP000694864">
    <property type="component" value="Chromosome 11"/>
</dbReference>
<organism evidence="2 3">
    <name type="scientific">Camelina sativa</name>
    <name type="common">False flax</name>
    <name type="synonym">Myagrum sativum</name>
    <dbReference type="NCBI Taxonomy" id="90675"/>
    <lineage>
        <taxon>Eukaryota</taxon>
        <taxon>Viridiplantae</taxon>
        <taxon>Streptophyta</taxon>
        <taxon>Embryophyta</taxon>
        <taxon>Tracheophyta</taxon>
        <taxon>Spermatophyta</taxon>
        <taxon>Magnoliopsida</taxon>
        <taxon>eudicotyledons</taxon>
        <taxon>Gunneridae</taxon>
        <taxon>Pentapetalae</taxon>
        <taxon>rosids</taxon>
        <taxon>malvids</taxon>
        <taxon>Brassicales</taxon>
        <taxon>Brassicaceae</taxon>
        <taxon>Camelineae</taxon>
        <taxon>Camelina</taxon>
    </lineage>
</organism>
<dbReference type="PANTHER" id="PTHR12651:SF1">
    <property type="entry name" value="26S PROTEASOME NON-ATPASE REGULATORY SUBUNIT 9"/>
    <property type="match status" value="1"/>
</dbReference>
<dbReference type="InterPro" id="IPR035269">
    <property type="entry name" value="PSMD9"/>
</dbReference>
<dbReference type="InterPro" id="IPR040815">
    <property type="entry name" value="Nas2_N"/>
</dbReference>
<evidence type="ECO:0000313" key="2">
    <source>
        <dbReference type="Proteomes" id="UP000694864"/>
    </source>
</evidence>
<name>A0ABM1QNY7_CAMSA</name>
<dbReference type="RefSeq" id="XP_019088475.1">
    <property type="nucleotide sequence ID" value="XM_019232930.1"/>
</dbReference>
<evidence type="ECO:0000259" key="1">
    <source>
        <dbReference type="Pfam" id="PF18265"/>
    </source>
</evidence>
<sequence>MVGANLKAETMALMDKRAAMETEMNSIVQRLCNPGGPGLSGNLIDSEGFPREDIDIPMVRADRRRFAGDFSFLVLN</sequence>
<evidence type="ECO:0000313" key="3">
    <source>
        <dbReference type="RefSeq" id="XP_019088475.1"/>
    </source>
</evidence>